<comment type="caution">
    <text evidence="2">The sequence shown here is derived from an EMBL/GenBank/DDBJ whole genome shotgun (WGS) entry which is preliminary data.</text>
</comment>
<evidence type="ECO:0000256" key="1">
    <source>
        <dbReference type="SAM" id="MobiDB-lite"/>
    </source>
</evidence>
<feature type="region of interest" description="Disordered" evidence="1">
    <location>
        <begin position="1431"/>
        <end position="1478"/>
    </location>
</feature>
<evidence type="ECO:0000313" key="3">
    <source>
        <dbReference type="Proteomes" id="UP001530377"/>
    </source>
</evidence>
<feature type="region of interest" description="Disordered" evidence="1">
    <location>
        <begin position="280"/>
        <end position="300"/>
    </location>
</feature>
<evidence type="ECO:0000313" key="2">
    <source>
        <dbReference type="EMBL" id="KAL3811526.1"/>
    </source>
</evidence>
<sequence length="1763" mass="193285">TGPRHSSSRPFPRAISRELAHERDSSDGGEVNDHAVIMAMGTNVDETLTATMFISYHFITSASGAVDSASKIVNQEDIDSRGERAGADENILPSNCKMGGDNVTENLSNVESIDTESHVIAELRVEITPTTSPFVSNMDAMSSRETKSRVPLGTMKKRRTPRESCATYAPNASIEFSSNDTHLACLIPLPIGHELVLSSEHGSGAVILTSLDNNYLPISTIVIFQIQTNVISSQQHLQQGKNLHLPALPDYIVESAIGGGKSENELENDSIKMVDNVDTSEMSSRPTFPGSTSNVASSRGGTMSYVAHRPKIVRALRSDLGKTDVAITSRLFVRKLSRGKSDADLIQSPTLKCATCMCNVPSDHFRGKSSSASSLLLVGTIDGRLLIVDFSLARVCSVALESVNGNTVGDCETGEIHYQKLNSSHTEEQNHQIGNIIVDRQVARRYGCSCNPIIQISQIAPTQWKPLDIYGNEQGSQSKGRVSTVFRDGSVNIYTTSFVVPSVFHVDSLSEDGLQNGNVLSNNSSDRIRGESNSWMNHTRLKMRLHLLATYHASKFDGDASVSRLRYIRSKWISPVVLSLLTRSSYLDNDFLLGQSLSKSVMQSEIEVAQIWCIAEVNQEEIIWPDVGWELSAAANILLASELKVPCGDSLNELVHDTFSLSRANLASPDCNRSKDSRLNFEKTQVFTECSRGMSLLYHRSTDCLAITSQILTCSSSSTGFYLRVRPFCLIWDWKRNVPGLTLAGCESYRLYQHDDGAEYSMHSLYSWFQLGDDEYNGLCALHVYERKGRAVKKMYSLSTLSPQNKCSTEGYLSVNEPSAVLLHGDSVSWPRIFQQTNTLDVSLKWEESRVPPTYVAFNGPCKIAAVGKDYGRSIAVAASRGLCVLALSRKPQIDSSRPNLASQSLRWKLFNPICSPHGARSTLSNRALLLLAYVSSDEGAGCCMNYTLYQLQTIPPHRNPELVFARKATYGSIPLQIGTSPDFSVTESINGIFLAGGSFLFDLEKDVGDLAPHNVIGVIGIITLFQGLVAVCVNQTEPILYRPSILGNAKGRNLIVSYWISCTISSRYGSRIAWNIIQNDGNVYCWSVPCTNAECLDRMGPDEHCSDVLPGLEKHSILGEICCLGSSTFWMNGATTNEREIALGPFCPLFHASTLYAGQRSRMNSSTSDPAAMNSFHVTNCIVAPPPFTPFLFVSFLILSSRSSSSESNPDSLTSTSNHELAIKSIRSTMRQQLHGLGSTSSALRLITLKVVELLDESKTVSNICVSSETSDHISKDKLLLLQKWKLGKAILSEVVTAVNEFYDALGFATFFLSVGRQLEPHQFDLIFPLPAILLSPNSPYLHTAEDLFSLSCECGSLATALSALPLFSSHQESVHMVNKLIYHCLVKMEENFQSCSSLTAITSYEEETYLHQLFWFGVKLEDAIEIEKSNEADIEEDGSGSKSESTEEELPIDSSQSSEVSSSTLDDDDTLDTCSSEGSHNVSFFSPCRSPHRKSRSGIVKRVVQRLFPSSGSSVIPDSPNEYAVKEAASSFILTDFNDSPIESLLVQHNNHVTPKLKPINVKASSSKENSPYDVFPSVAGSVCLYIGHTIFDETENENDSNYGWKALSAVAYLLQGDRKSSDITSASTENAKRISRMLTIKEFLSLAATSVRVCSTETEDSSIFVAGMMVDLTYRCRRQIHISAVGTVFNLILLLLLRYEACHDVRLSRANLITIGVVCGHLSGRICELLDVSVSCDVNDIYSVYADLAPLDVSTHSGCA</sequence>
<feature type="compositionally biased region" description="Low complexity" evidence="1">
    <location>
        <begin position="1455"/>
        <end position="1466"/>
    </location>
</feature>
<reference evidence="2 3" key="1">
    <citation type="submission" date="2024-10" db="EMBL/GenBank/DDBJ databases">
        <title>Updated reference genomes for cyclostephanoid diatoms.</title>
        <authorList>
            <person name="Roberts W.R."/>
            <person name="Alverson A.J."/>
        </authorList>
    </citation>
    <scope>NUCLEOTIDE SEQUENCE [LARGE SCALE GENOMIC DNA]</scope>
    <source>
        <strain evidence="2 3">AJA228-03</strain>
    </source>
</reference>
<dbReference type="EMBL" id="JALLPB020000255">
    <property type="protein sequence ID" value="KAL3811526.1"/>
    <property type="molecule type" value="Genomic_DNA"/>
</dbReference>
<organism evidence="2 3">
    <name type="scientific">Cyclostephanos tholiformis</name>
    <dbReference type="NCBI Taxonomy" id="382380"/>
    <lineage>
        <taxon>Eukaryota</taxon>
        <taxon>Sar</taxon>
        <taxon>Stramenopiles</taxon>
        <taxon>Ochrophyta</taxon>
        <taxon>Bacillariophyta</taxon>
        <taxon>Coscinodiscophyceae</taxon>
        <taxon>Thalassiosirophycidae</taxon>
        <taxon>Stephanodiscales</taxon>
        <taxon>Stephanodiscaceae</taxon>
        <taxon>Cyclostephanos</taxon>
    </lineage>
</organism>
<gene>
    <name evidence="2" type="ORF">ACHAXA_010302</name>
</gene>
<dbReference type="Proteomes" id="UP001530377">
    <property type="component" value="Unassembled WGS sequence"/>
</dbReference>
<name>A0ABD3RLS5_9STRA</name>
<keyword evidence="3" id="KW-1185">Reference proteome</keyword>
<accession>A0ABD3RLS5</accession>
<proteinExistence type="predicted"/>
<protein>
    <submittedName>
        <fullName evidence="2">Uncharacterized protein</fullName>
    </submittedName>
</protein>
<feature type="non-terminal residue" evidence="2">
    <location>
        <position position="1"/>
    </location>
</feature>